<dbReference type="EMBL" id="AMZH03002786">
    <property type="protein sequence ID" value="RRT74389.1"/>
    <property type="molecule type" value="Genomic_DNA"/>
</dbReference>
<dbReference type="Proteomes" id="UP000287651">
    <property type="component" value="Unassembled WGS sequence"/>
</dbReference>
<protein>
    <recommendedName>
        <fullName evidence="4">Bromo domain-containing protein</fullName>
    </recommendedName>
</protein>
<dbReference type="Gene3D" id="1.20.920.10">
    <property type="entry name" value="Bromodomain-like"/>
    <property type="match status" value="1"/>
</dbReference>
<dbReference type="InterPro" id="IPR051831">
    <property type="entry name" value="Bromodomain_contain_prot"/>
</dbReference>
<name>A0A427ADS6_ENSVE</name>
<dbReference type="PANTHER" id="PTHR22881">
    <property type="entry name" value="BROMODOMAIN CONTAINING PROTEIN"/>
    <property type="match status" value="1"/>
</dbReference>
<evidence type="ECO:0000313" key="5">
    <source>
        <dbReference type="EMBL" id="RRT74389.1"/>
    </source>
</evidence>
<dbReference type="AlphaFoldDB" id="A0A427ADS6"/>
<gene>
    <name evidence="5" type="ORF">B296_00010145</name>
</gene>
<evidence type="ECO:0000256" key="3">
    <source>
        <dbReference type="SAM" id="MobiDB-lite"/>
    </source>
</evidence>
<dbReference type="SUPFAM" id="SSF47370">
    <property type="entry name" value="Bromodomain"/>
    <property type="match status" value="1"/>
</dbReference>
<dbReference type="Pfam" id="PF00439">
    <property type="entry name" value="Bromodomain"/>
    <property type="match status" value="1"/>
</dbReference>
<accession>A0A427ADS6</accession>
<comment type="caution">
    <text evidence="5">The sequence shown here is derived from an EMBL/GenBank/DDBJ whole genome shotgun (WGS) entry which is preliminary data.</text>
</comment>
<keyword evidence="1 2" id="KW-0103">Bromodomain</keyword>
<feature type="compositionally biased region" description="Basic residues" evidence="3">
    <location>
        <begin position="85"/>
        <end position="95"/>
    </location>
</feature>
<proteinExistence type="predicted"/>
<feature type="compositionally biased region" description="Basic residues" evidence="3">
    <location>
        <begin position="10"/>
        <end position="19"/>
    </location>
</feature>
<dbReference type="PRINTS" id="PR00503">
    <property type="entry name" value="BROMODOMAIN"/>
</dbReference>
<evidence type="ECO:0000313" key="6">
    <source>
        <dbReference type="Proteomes" id="UP000287651"/>
    </source>
</evidence>
<feature type="domain" description="Bromo" evidence="4">
    <location>
        <begin position="197"/>
        <end position="228"/>
    </location>
</feature>
<dbReference type="InterPro" id="IPR001487">
    <property type="entry name" value="Bromodomain"/>
</dbReference>
<evidence type="ECO:0000256" key="2">
    <source>
        <dbReference type="PROSITE-ProRule" id="PRU00035"/>
    </source>
</evidence>
<feature type="region of interest" description="Disordered" evidence="3">
    <location>
        <begin position="1"/>
        <end position="129"/>
    </location>
</feature>
<feature type="compositionally biased region" description="Polar residues" evidence="3">
    <location>
        <begin position="102"/>
        <end position="113"/>
    </location>
</feature>
<dbReference type="InterPro" id="IPR036427">
    <property type="entry name" value="Bromodomain-like_sf"/>
</dbReference>
<dbReference type="PANTHER" id="PTHR22881:SF27">
    <property type="entry name" value="BROMODOMAIN CONTAINING 7_9"/>
    <property type="match status" value="1"/>
</dbReference>
<sequence length="253" mass="28276">MGNTKPPVASKRRKKKKGRPSLLDLQRRSLRLQRLEQGEEDQQPSPNPDDDPRRPSSRLKPDAAAEAAAAAADDDEDEDGDDHSGRRRREKKLRLVLRLPNIPSTDTAASGSESDGRRAGKIGPAGSDAQVARSRSAPLLLSLFIRIRGKYSVELVLDRNLCVLIGWGEVCVSYEVFGFRCASGLALPFIRFGFFALPDYHDIIKHPMDFATIRKKLSGGAYANLEQFEVRKECYRFQFVLFTVGIGFHAEYD</sequence>
<evidence type="ECO:0000259" key="4">
    <source>
        <dbReference type="PROSITE" id="PS50014"/>
    </source>
</evidence>
<reference evidence="5 6" key="1">
    <citation type="journal article" date="2014" name="Agronomy (Basel)">
        <title>A Draft Genome Sequence for Ensete ventricosum, the Drought-Tolerant Tree Against Hunger.</title>
        <authorList>
            <person name="Harrison J."/>
            <person name="Moore K.A."/>
            <person name="Paszkiewicz K."/>
            <person name="Jones T."/>
            <person name="Grant M."/>
            <person name="Ambacheew D."/>
            <person name="Muzemil S."/>
            <person name="Studholme D.J."/>
        </authorList>
    </citation>
    <scope>NUCLEOTIDE SEQUENCE [LARGE SCALE GENOMIC DNA]</scope>
</reference>
<dbReference type="PROSITE" id="PS50014">
    <property type="entry name" value="BROMODOMAIN_2"/>
    <property type="match status" value="1"/>
</dbReference>
<feature type="compositionally biased region" description="Acidic residues" evidence="3">
    <location>
        <begin position="72"/>
        <end position="81"/>
    </location>
</feature>
<evidence type="ECO:0000256" key="1">
    <source>
        <dbReference type="ARBA" id="ARBA00023117"/>
    </source>
</evidence>
<feature type="compositionally biased region" description="Basic and acidic residues" evidence="3">
    <location>
        <begin position="50"/>
        <end position="63"/>
    </location>
</feature>
<organism evidence="5 6">
    <name type="scientific">Ensete ventricosum</name>
    <name type="common">Abyssinian banana</name>
    <name type="synonym">Musa ensete</name>
    <dbReference type="NCBI Taxonomy" id="4639"/>
    <lineage>
        <taxon>Eukaryota</taxon>
        <taxon>Viridiplantae</taxon>
        <taxon>Streptophyta</taxon>
        <taxon>Embryophyta</taxon>
        <taxon>Tracheophyta</taxon>
        <taxon>Spermatophyta</taxon>
        <taxon>Magnoliopsida</taxon>
        <taxon>Liliopsida</taxon>
        <taxon>Zingiberales</taxon>
        <taxon>Musaceae</taxon>
        <taxon>Ensete</taxon>
    </lineage>
</organism>